<keyword evidence="5" id="KW-0378">Hydrolase</keyword>
<keyword evidence="7" id="KW-1015">Disulfide bond</keyword>
<keyword evidence="9" id="KW-1185">Reference proteome</keyword>
<evidence type="ECO:0000256" key="4">
    <source>
        <dbReference type="ARBA" id="ARBA00022729"/>
    </source>
</evidence>
<dbReference type="InterPro" id="IPR011118">
    <property type="entry name" value="Tannase/feruloyl_esterase"/>
</dbReference>
<keyword evidence="2" id="KW-0719">Serine esterase</keyword>
<evidence type="ECO:0000256" key="5">
    <source>
        <dbReference type="ARBA" id="ARBA00022801"/>
    </source>
</evidence>
<accession>A0ABQ1RTT5</accession>
<evidence type="ECO:0000256" key="7">
    <source>
        <dbReference type="ARBA" id="ARBA00023157"/>
    </source>
</evidence>
<dbReference type="SUPFAM" id="SSF53474">
    <property type="entry name" value="alpha/beta-Hydrolases"/>
    <property type="match status" value="1"/>
</dbReference>
<dbReference type="InterPro" id="IPR029058">
    <property type="entry name" value="AB_hydrolase_fold"/>
</dbReference>
<keyword evidence="6" id="KW-0106">Calcium</keyword>
<name>A0ABQ1RTT5_9BURK</name>
<sequence length="601" mass="62730">MPQQAASGASGDNRRHSEANYMEEGDMPEALGRSLAHRGVIVAAPLAALALAACHGGDDDGPPSPSPTPLTCAQLAGMAVPASAIGLQTTGATVTAATTVAASGTGVTATPEYCQVDGTIAPVDQTAPKITFRVAMPTQWNSKVVMFGGGGYDGTVPSVTGNVPAGPTTQPAPLARGYAVFSSDSGHKAGALGSRDGSFGTNDEAVANFSGDALKKTRDTAVYLLSKRYAVDKPKRAYFAGGSSGGREALAVVQRWPQDWDGIIALYPAWNAATLDLQFGRITRALAQPGAYPSQLKRKALLDSATATCDALDGVADGLISNIPACNATFDPSTALLNGAPLRCPGGADTGLSCLSDAQINALKVYATPITFAYPLASGETQYPGFNVWGADLGVVNTAPAQATVTALALNLLQPTNPMPATAPYFSVFWDQWIRYFVARDPNVNSLNVDPQNPGAYQARISALTAEQDVNKTDLSAFNKKGGKILMAHGMSDALVSTQSTEQYYVRLQQTMGASTVANFVRYYEIPGYGHSISTIFNASWDSLTTLENWVERGTTPPAQTVADTAGVPGRTRPLCEYPTFPRYNGSGNVNVASSFTCASQ</sequence>
<comment type="caution">
    <text evidence="8">The sequence shown here is derived from an EMBL/GenBank/DDBJ whole genome shotgun (WGS) entry which is preliminary data.</text>
</comment>
<evidence type="ECO:0000313" key="8">
    <source>
        <dbReference type="EMBL" id="GGD82349.1"/>
    </source>
</evidence>
<comment type="similarity">
    <text evidence="1">Belongs to the tannase family.</text>
</comment>
<dbReference type="PANTHER" id="PTHR33938:SF15">
    <property type="entry name" value="FERULOYL ESTERASE B-RELATED"/>
    <property type="match status" value="1"/>
</dbReference>
<dbReference type="Gene3D" id="3.40.50.1820">
    <property type="entry name" value="alpha/beta hydrolase"/>
    <property type="match status" value="2"/>
</dbReference>
<evidence type="ECO:0000256" key="2">
    <source>
        <dbReference type="ARBA" id="ARBA00022487"/>
    </source>
</evidence>
<dbReference type="EMBL" id="BMEG01000007">
    <property type="protein sequence ID" value="GGD82349.1"/>
    <property type="molecule type" value="Genomic_DNA"/>
</dbReference>
<gene>
    <name evidence="8" type="ORF">GCM10010985_41010</name>
</gene>
<proteinExistence type="inferred from homology"/>
<evidence type="ECO:0000256" key="1">
    <source>
        <dbReference type="ARBA" id="ARBA00006249"/>
    </source>
</evidence>
<protein>
    <submittedName>
        <fullName evidence="8">Feruloyl esterase</fullName>
    </submittedName>
</protein>
<keyword evidence="4" id="KW-0732">Signal</keyword>
<reference evidence="9" key="1">
    <citation type="journal article" date="2019" name="Int. J. Syst. Evol. Microbiol.">
        <title>The Global Catalogue of Microorganisms (GCM) 10K type strain sequencing project: providing services to taxonomists for standard genome sequencing and annotation.</title>
        <authorList>
            <consortium name="The Broad Institute Genomics Platform"/>
            <consortium name="The Broad Institute Genome Sequencing Center for Infectious Disease"/>
            <person name="Wu L."/>
            <person name="Ma J."/>
        </authorList>
    </citation>
    <scope>NUCLEOTIDE SEQUENCE [LARGE SCALE GENOMIC DNA]</scope>
    <source>
        <strain evidence="9">CGMCC 1.11013</strain>
    </source>
</reference>
<evidence type="ECO:0000313" key="9">
    <source>
        <dbReference type="Proteomes" id="UP000597138"/>
    </source>
</evidence>
<dbReference type="Pfam" id="PF07519">
    <property type="entry name" value="Tannase"/>
    <property type="match status" value="1"/>
</dbReference>
<organism evidence="8 9">
    <name type="scientific">Caballeronia grimmiae</name>
    <dbReference type="NCBI Taxonomy" id="1071679"/>
    <lineage>
        <taxon>Bacteria</taxon>
        <taxon>Pseudomonadati</taxon>
        <taxon>Pseudomonadota</taxon>
        <taxon>Betaproteobacteria</taxon>
        <taxon>Burkholderiales</taxon>
        <taxon>Burkholderiaceae</taxon>
        <taxon>Caballeronia</taxon>
    </lineage>
</organism>
<evidence type="ECO:0000256" key="6">
    <source>
        <dbReference type="ARBA" id="ARBA00022837"/>
    </source>
</evidence>
<evidence type="ECO:0000256" key="3">
    <source>
        <dbReference type="ARBA" id="ARBA00022723"/>
    </source>
</evidence>
<dbReference type="Proteomes" id="UP000597138">
    <property type="component" value="Unassembled WGS sequence"/>
</dbReference>
<keyword evidence="3" id="KW-0479">Metal-binding</keyword>
<dbReference type="PANTHER" id="PTHR33938">
    <property type="entry name" value="FERULOYL ESTERASE B-RELATED"/>
    <property type="match status" value="1"/>
</dbReference>